<evidence type="ECO:0000313" key="11">
    <source>
        <dbReference type="Proteomes" id="UP000728032"/>
    </source>
</evidence>
<dbReference type="CDD" id="cd22525">
    <property type="entry name" value="KH-I_Rrp4_eukar"/>
    <property type="match status" value="1"/>
</dbReference>
<evidence type="ECO:0000259" key="9">
    <source>
        <dbReference type="Pfam" id="PF21266"/>
    </source>
</evidence>
<accession>A0A7R9LGI8</accession>
<dbReference type="Pfam" id="PF15985">
    <property type="entry name" value="KH_6"/>
    <property type="match status" value="1"/>
</dbReference>
<feature type="domain" description="RRP4 S1" evidence="9">
    <location>
        <begin position="89"/>
        <end position="161"/>
    </location>
</feature>
<dbReference type="GO" id="GO:0071038">
    <property type="term" value="P:TRAMP-dependent tRNA surveillance pathway"/>
    <property type="evidence" value="ECO:0007669"/>
    <property type="project" value="TreeGrafter"/>
</dbReference>
<dbReference type="Pfam" id="PF14382">
    <property type="entry name" value="ECR1_N"/>
    <property type="match status" value="1"/>
</dbReference>
<evidence type="ECO:0000256" key="5">
    <source>
        <dbReference type="ARBA" id="ARBA00022884"/>
    </source>
</evidence>
<dbReference type="Gene3D" id="2.40.50.140">
    <property type="entry name" value="Nucleic acid-binding proteins"/>
    <property type="match status" value="1"/>
</dbReference>
<evidence type="ECO:0008006" key="12">
    <source>
        <dbReference type="Google" id="ProtNLM"/>
    </source>
</evidence>
<gene>
    <name evidence="10" type="ORF">ONB1V03_LOCUS3038</name>
</gene>
<dbReference type="GO" id="GO:0000467">
    <property type="term" value="P:exonucleolytic trimming to generate mature 3'-end of 5.8S rRNA from tricistronic rRNA transcript (SSU-rRNA, 5.8S rRNA, LSU-rRNA)"/>
    <property type="evidence" value="ECO:0007669"/>
    <property type="project" value="TreeGrafter"/>
</dbReference>
<keyword evidence="3" id="KW-0698">rRNA processing</keyword>
<dbReference type="InterPro" id="IPR004088">
    <property type="entry name" value="KH_dom_type_1"/>
</dbReference>
<dbReference type="PANTHER" id="PTHR21321:SF4">
    <property type="entry name" value="EXOSOME COMPLEX COMPONENT RRP4"/>
    <property type="match status" value="1"/>
</dbReference>
<feature type="domain" description="K Homology" evidence="8">
    <location>
        <begin position="183"/>
        <end position="222"/>
    </location>
</feature>
<dbReference type="GO" id="GO:0034475">
    <property type="term" value="P:U4 snRNA 3'-end processing"/>
    <property type="evidence" value="ECO:0007669"/>
    <property type="project" value="TreeGrafter"/>
</dbReference>
<keyword evidence="5" id="KW-0694">RNA-binding</keyword>
<keyword evidence="6" id="KW-0539">Nucleus</keyword>
<dbReference type="PANTHER" id="PTHR21321">
    <property type="entry name" value="PNAS-3 RELATED"/>
    <property type="match status" value="1"/>
</dbReference>
<dbReference type="GO" id="GO:0000177">
    <property type="term" value="C:cytoplasmic exosome (RNase complex)"/>
    <property type="evidence" value="ECO:0007669"/>
    <property type="project" value="TreeGrafter"/>
</dbReference>
<dbReference type="InterPro" id="IPR048565">
    <property type="entry name" value="S1_RRP4"/>
</dbReference>
<dbReference type="EMBL" id="CAJPVJ010000816">
    <property type="protein sequence ID" value="CAG2163463.1"/>
    <property type="molecule type" value="Genomic_DNA"/>
</dbReference>
<dbReference type="InterPro" id="IPR012340">
    <property type="entry name" value="NA-bd_OB-fold"/>
</dbReference>
<name>A0A7R9LGI8_9ACAR</name>
<feature type="domain" description="Exosome complex component N-terminal" evidence="7">
    <location>
        <begin position="37"/>
        <end position="75"/>
    </location>
</feature>
<dbReference type="InterPro" id="IPR025721">
    <property type="entry name" value="Exosome_cplx_N_dom"/>
</dbReference>
<dbReference type="GO" id="GO:0010468">
    <property type="term" value="P:regulation of gene expression"/>
    <property type="evidence" value="ECO:0007669"/>
    <property type="project" value="UniProtKB-ARBA"/>
</dbReference>
<sequence length="312" mass="34965">MSHISNNVCIRLTSDVSSQLVDKSIEANYSSKDVKYVLPGDEITSDQTFMRGHGTYLSANDTDKQLIASIAGIVEPINRLISVRPLRTRYNGEIGDVIVGRIIEVQNKRWKVETNSRLDSVLQLSGVNLPGGELRRKTAEDEISMRNYLKEGDIISAEVQNIFEDGALGLHTRSLKYGKLGQGIMVRVSPSLIERRKNHFHKLPIGANIILGNNGFVWISQTVAEGSESGGHVLDFSDIPLQEREIMSRLRNCTLGLAKHKVMLNDTSVLYAFEISVQLAYHPKDLLMPEVIALIAEQTRHRLNEFERMDVN</sequence>
<comment type="similarity">
    <text evidence="2">Belongs to the RRP4 family.</text>
</comment>
<evidence type="ECO:0000256" key="1">
    <source>
        <dbReference type="ARBA" id="ARBA00004123"/>
    </source>
</evidence>
<evidence type="ECO:0000259" key="8">
    <source>
        <dbReference type="Pfam" id="PF15985"/>
    </source>
</evidence>
<dbReference type="GO" id="GO:0003723">
    <property type="term" value="F:RNA binding"/>
    <property type="evidence" value="ECO:0007669"/>
    <property type="project" value="UniProtKB-KW"/>
</dbReference>
<reference evidence="10" key="1">
    <citation type="submission" date="2020-11" db="EMBL/GenBank/DDBJ databases">
        <authorList>
            <person name="Tran Van P."/>
        </authorList>
    </citation>
    <scope>NUCLEOTIDE SEQUENCE</scope>
</reference>
<dbReference type="GO" id="GO:0071034">
    <property type="term" value="P:CUT catabolic process"/>
    <property type="evidence" value="ECO:0007669"/>
    <property type="project" value="TreeGrafter"/>
</dbReference>
<dbReference type="SUPFAM" id="SSF50249">
    <property type="entry name" value="Nucleic acid-binding proteins"/>
    <property type="match status" value="1"/>
</dbReference>
<keyword evidence="4" id="KW-0271">Exosome</keyword>
<dbReference type="Pfam" id="PF21266">
    <property type="entry name" value="S1_RRP4"/>
    <property type="match status" value="1"/>
</dbReference>
<protein>
    <recommendedName>
        <fullName evidence="12">Ribosomal RNA-processing protein 4</fullName>
    </recommendedName>
</protein>
<dbReference type="FunFam" id="2.40.50.140:FF:000038">
    <property type="entry name" value="Exosome complex component RRP4"/>
    <property type="match status" value="1"/>
</dbReference>
<dbReference type="SUPFAM" id="SSF110324">
    <property type="entry name" value="Ribosomal L27 protein-like"/>
    <property type="match status" value="1"/>
</dbReference>
<evidence type="ECO:0000256" key="3">
    <source>
        <dbReference type="ARBA" id="ARBA00022552"/>
    </source>
</evidence>
<evidence type="ECO:0000256" key="4">
    <source>
        <dbReference type="ARBA" id="ARBA00022835"/>
    </source>
</evidence>
<dbReference type="EMBL" id="OC915641">
    <property type="protein sequence ID" value="CAD7641319.1"/>
    <property type="molecule type" value="Genomic_DNA"/>
</dbReference>
<organism evidence="10">
    <name type="scientific">Oppiella nova</name>
    <dbReference type="NCBI Taxonomy" id="334625"/>
    <lineage>
        <taxon>Eukaryota</taxon>
        <taxon>Metazoa</taxon>
        <taxon>Ecdysozoa</taxon>
        <taxon>Arthropoda</taxon>
        <taxon>Chelicerata</taxon>
        <taxon>Arachnida</taxon>
        <taxon>Acari</taxon>
        <taxon>Acariformes</taxon>
        <taxon>Sarcoptiformes</taxon>
        <taxon>Oribatida</taxon>
        <taxon>Brachypylina</taxon>
        <taxon>Oppioidea</taxon>
        <taxon>Oppiidae</taxon>
        <taxon>Oppiella</taxon>
    </lineage>
</organism>
<dbReference type="OrthoDB" id="1650at2759"/>
<dbReference type="InterPro" id="IPR036612">
    <property type="entry name" value="KH_dom_type_1_sf"/>
</dbReference>
<dbReference type="AlphaFoldDB" id="A0A7R9LGI8"/>
<evidence type="ECO:0000313" key="10">
    <source>
        <dbReference type="EMBL" id="CAD7641319.1"/>
    </source>
</evidence>
<proteinExistence type="inferred from homology"/>
<dbReference type="SUPFAM" id="SSF54791">
    <property type="entry name" value="Eukaryotic type KH-domain (KH-domain type I)"/>
    <property type="match status" value="1"/>
</dbReference>
<dbReference type="GO" id="GO:0071051">
    <property type="term" value="P:poly(A)-dependent snoRNA 3'-end processing"/>
    <property type="evidence" value="ECO:0007669"/>
    <property type="project" value="TreeGrafter"/>
</dbReference>
<evidence type="ECO:0000256" key="6">
    <source>
        <dbReference type="ARBA" id="ARBA00023242"/>
    </source>
</evidence>
<dbReference type="GO" id="GO:0000176">
    <property type="term" value="C:nuclear exosome (RNase complex)"/>
    <property type="evidence" value="ECO:0007669"/>
    <property type="project" value="TreeGrafter"/>
</dbReference>
<dbReference type="InterPro" id="IPR026699">
    <property type="entry name" value="Exosome_RNA_bind1/RRP40/RRP4"/>
</dbReference>
<comment type="subcellular location">
    <subcellularLocation>
        <location evidence="1">Nucleus</location>
    </subcellularLocation>
</comment>
<keyword evidence="11" id="KW-1185">Reference proteome</keyword>
<evidence type="ECO:0000256" key="2">
    <source>
        <dbReference type="ARBA" id="ARBA00009155"/>
    </source>
</evidence>
<dbReference type="GO" id="GO:0071035">
    <property type="term" value="P:nuclear polyadenylation-dependent rRNA catabolic process"/>
    <property type="evidence" value="ECO:0007669"/>
    <property type="project" value="TreeGrafter"/>
</dbReference>
<dbReference type="CDD" id="cd05789">
    <property type="entry name" value="S1_Rrp4"/>
    <property type="match status" value="1"/>
</dbReference>
<dbReference type="Proteomes" id="UP000728032">
    <property type="component" value="Unassembled WGS sequence"/>
</dbReference>
<dbReference type="Gene3D" id="2.40.50.100">
    <property type="match status" value="1"/>
</dbReference>
<evidence type="ECO:0000259" key="7">
    <source>
        <dbReference type="Pfam" id="PF14382"/>
    </source>
</evidence>